<proteinExistence type="predicted"/>
<keyword evidence="4" id="KW-1185">Reference proteome</keyword>
<dbReference type="HOGENOM" id="CLU_894243_0_0_1"/>
<keyword evidence="1" id="KW-0175">Coiled coil</keyword>
<feature type="compositionally biased region" description="Polar residues" evidence="2">
    <location>
        <begin position="88"/>
        <end position="103"/>
    </location>
</feature>
<organism evidence="3 4">
    <name type="scientific">Aureobasidium melanogenum (strain CBS 110374)</name>
    <name type="common">Aureobasidium pullulans var. melanogenum</name>
    <dbReference type="NCBI Taxonomy" id="1043003"/>
    <lineage>
        <taxon>Eukaryota</taxon>
        <taxon>Fungi</taxon>
        <taxon>Dikarya</taxon>
        <taxon>Ascomycota</taxon>
        <taxon>Pezizomycotina</taxon>
        <taxon>Dothideomycetes</taxon>
        <taxon>Dothideomycetidae</taxon>
        <taxon>Dothideales</taxon>
        <taxon>Saccotheciaceae</taxon>
        <taxon>Aureobasidium</taxon>
    </lineage>
</organism>
<dbReference type="EMBL" id="KL584895">
    <property type="protein sequence ID" value="KEQ57538.1"/>
    <property type="molecule type" value="Genomic_DNA"/>
</dbReference>
<name>A0A074VB11_AURM1</name>
<feature type="region of interest" description="Disordered" evidence="2">
    <location>
        <begin position="1"/>
        <end position="33"/>
    </location>
</feature>
<accession>A0A074VB11</accession>
<dbReference type="GeneID" id="63918922"/>
<feature type="region of interest" description="Disordered" evidence="2">
    <location>
        <begin position="231"/>
        <end position="287"/>
    </location>
</feature>
<reference evidence="3 4" key="1">
    <citation type="journal article" date="2014" name="BMC Genomics">
        <title>Genome sequencing of four Aureobasidium pullulans varieties: biotechnological potential, stress tolerance, and description of new species.</title>
        <authorList>
            <person name="Gostin Ar C."/>
            <person name="Ohm R.A."/>
            <person name="Kogej T."/>
            <person name="Sonjak S."/>
            <person name="Turk M."/>
            <person name="Zajc J."/>
            <person name="Zalar P."/>
            <person name="Grube M."/>
            <person name="Sun H."/>
            <person name="Han J."/>
            <person name="Sharma A."/>
            <person name="Chiniquy J."/>
            <person name="Ngan C.Y."/>
            <person name="Lipzen A."/>
            <person name="Barry K."/>
            <person name="Grigoriev I.V."/>
            <person name="Gunde-Cimerman N."/>
        </authorList>
    </citation>
    <scope>NUCLEOTIDE SEQUENCE [LARGE SCALE GENOMIC DNA]</scope>
    <source>
        <strain evidence="3 4">CBS 110374</strain>
    </source>
</reference>
<gene>
    <name evidence="3" type="ORF">M437DRAFT_70722</name>
</gene>
<sequence>MHNWERPAPRPPPDPHRLPNPYTFQGQPQVRPPLPYSLQYVPIDPQVAGPTLLHLNRQSAHLPPKRSYGIPANGHVVHQGQAPLKRSLPNTQQRPAPTASGGSCTCDTHLMSHVKDAVDRFSELSQWLQQRFNALRDQGDENHTTLLEGRDDIKNLLSHVKDAADRQWLHLQFNALRDQGDENHTTLSEGQDNIKNLLSEIRSLQYQAQDEQRILKSIVGDQANEISQLRDLWEKRQSRSKPHSGTNERSSKRKRTNQELNQAPKQKRARRSNQQGPIGGTEANDGIDLRRSLRIAHVNEGIAKMRGPDRP</sequence>
<feature type="compositionally biased region" description="Basic and acidic residues" evidence="2">
    <location>
        <begin position="1"/>
        <end position="17"/>
    </location>
</feature>
<feature type="coiled-coil region" evidence="1">
    <location>
        <begin position="187"/>
        <end position="214"/>
    </location>
</feature>
<evidence type="ECO:0000313" key="4">
    <source>
        <dbReference type="Proteomes" id="UP000030672"/>
    </source>
</evidence>
<protein>
    <submittedName>
        <fullName evidence="3">Uncharacterized protein</fullName>
    </submittedName>
</protein>
<dbReference type="RefSeq" id="XP_040874562.1">
    <property type="nucleotide sequence ID" value="XM_041025549.1"/>
</dbReference>
<dbReference type="Proteomes" id="UP000030672">
    <property type="component" value="Unassembled WGS sequence"/>
</dbReference>
<feature type="region of interest" description="Disordered" evidence="2">
    <location>
        <begin position="79"/>
        <end position="103"/>
    </location>
</feature>
<evidence type="ECO:0000313" key="3">
    <source>
        <dbReference type="EMBL" id="KEQ57538.1"/>
    </source>
</evidence>
<dbReference type="AlphaFoldDB" id="A0A074VB11"/>
<evidence type="ECO:0000256" key="2">
    <source>
        <dbReference type="SAM" id="MobiDB-lite"/>
    </source>
</evidence>
<evidence type="ECO:0000256" key="1">
    <source>
        <dbReference type="SAM" id="Coils"/>
    </source>
</evidence>